<dbReference type="Gene3D" id="3.40.1390.30">
    <property type="entry name" value="NIF3 (NGG1p interacting factor 3)-like"/>
    <property type="match status" value="2"/>
</dbReference>
<feature type="binding site" evidence="4">
    <location>
        <position position="223"/>
    </location>
    <ligand>
        <name>a divalent metal cation</name>
        <dbReference type="ChEBI" id="CHEBI:60240"/>
        <label>1</label>
    </ligand>
</feature>
<sequence length="251" mass="27753">MKSRELAEHLDELLRVREIEDVLLNGLTVENKSEIEKIALAVDASLDAFRETKSIGANLLIVHHGLLHREKTFPITGPLYERIKFLLDNDIALYSVHLPLDAHPELGNNAQAVKVLGGREGREFGREGGIYIGKEIIFDEPISFGELVGRVEKRFNTRPIVWSFGGDGVKSIGYISGGGIGFLKEAIQLGVDTFVTGEPRHSAYWTAKESKMNCIFAGHYATETLGVKALGKYINEKLGIVVEFIELPTGH</sequence>
<dbReference type="NCBIfam" id="TIGR00486">
    <property type="entry name" value="YbgI_SA1388"/>
    <property type="match status" value="1"/>
</dbReference>
<evidence type="ECO:0000256" key="3">
    <source>
        <dbReference type="ARBA" id="ARBA00022723"/>
    </source>
</evidence>
<evidence type="ECO:0000256" key="4">
    <source>
        <dbReference type="PIRSR" id="PIRSR602678-1"/>
    </source>
</evidence>
<dbReference type="PANTHER" id="PTHR13799">
    <property type="entry name" value="NGG1 INTERACTING FACTOR 3"/>
    <property type="match status" value="1"/>
</dbReference>
<feature type="binding site" evidence="4">
    <location>
        <position position="64"/>
    </location>
    <ligand>
        <name>a divalent metal cation</name>
        <dbReference type="ChEBI" id="CHEBI:60240"/>
        <label>2</label>
    </ligand>
</feature>
<evidence type="ECO:0000313" key="6">
    <source>
        <dbReference type="Proteomes" id="UP000215215"/>
    </source>
</evidence>
<dbReference type="InterPro" id="IPR036069">
    <property type="entry name" value="DUF34/NIF3_sf"/>
</dbReference>
<protein>
    <recommendedName>
        <fullName evidence="2">GTP cyclohydrolase 1 type 2 homolog</fullName>
    </recommendedName>
</protein>
<feature type="binding site" evidence="4">
    <location>
        <position position="63"/>
    </location>
    <ligand>
        <name>a divalent metal cation</name>
        <dbReference type="ChEBI" id="CHEBI:60240"/>
        <label>1</label>
    </ligand>
</feature>
<dbReference type="SUPFAM" id="SSF102705">
    <property type="entry name" value="NIF3 (NGG1p interacting factor 3)-like"/>
    <property type="match status" value="1"/>
</dbReference>
<feature type="binding site" evidence="4">
    <location>
        <position position="101"/>
    </location>
    <ligand>
        <name>a divalent metal cation</name>
        <dbReference type="ChEBI" id="CHEBI:60240"/>
        <label>1</label>
    </ligand>
</feature>
<evidence type="ECO:0000256" key="2">
    <source>
        <dbReference type="ARBA" id="ARBA00022112"/>
    </source>
</evidence>
<organism evidence="5 6">
    <name type="scientific">candidate division WOR-3 bacterium JGI_Cruoil_03_44_89</name>
    <dbReference type="NCBI Taxonomy" id="1973748"/>
    <lineage>
        <taxon>Bacteria</taxon>
        <taxon>Bacteria division WOR-3</taxon>
    </lineage>
</organism>
<dbReference type="PANTHER" id="PTHR13799:SF14">
    <property type="entry name" value="GTP CYCLOHYDROLASE 1 TYPE 2 HOMOLOG"/>
    <property type="match status" value="1"/>
</dbReference>
<gene>
    <name evidence="5" type="ORF">CH333_09910</name>
</gene>
<dbReference type="GO" id="GO:0005737">
    <property type="term" value="C:cytoplasm"/>
    <property type="evidence" value="ECO:0007669"/>
    <property type="project" value="TreeGrafter"/>
</dbReference>
<evidence type="ECO:0000256" key="1">
    <source>
        <dbReference type="ARBA" id="ARBA00006964"/>
    </source>
</evidence>
<dbReference type="FunFam" id="3.40.1390.30:FF:000001">
    <property type="entry name" value="GTP cyclohydrolase 1 type 2"/>
    <property type="match status" value="1"/>
</dbReference>
<keyword evidence="3 4" id="KW-0479">Metal-binding</keyword>
<dbReference type="GO" id="GO:0046872">
    <property type="term" value="F:metal ion binding"/>
    <property type="evidence" value="ECO:0007669"/>
    <property type="project" value="UniProtKB-KW"/>
</dbReference>
<feature type="binding site" evidence="4">
    <location>
        <position position="219"/>
    </location>
    <ligand>
        <name>a divalent metal cation</name>
        <dbReference type="ChEBI" id="CHEBI:60240"/>
        <label>1</label>
    </ligand>
</feature>
<dbReference type="EMBL" id="NOZQ01000215">
    <property type="protein sequence ID" value="OYD13767.1"/>
    <property type="molecule type" value="Genomic_DNA"/>
</dbReference>
<accession>A0A235BPW9</accession>
<dbReference type="InterPro" id="IPR002678">
    <property type="entry name" value="DUF34/NIF3"/>
</dbReference>
<proteinExistence type="inferred from homology"/>
<comment type="similarity">
    <text evidence="1">Belongs to the GTP cyclohydrolase I type 2/NIF3 family.</text>
</comment>
<dbReference type="Proteomes" id="UP000215215">
    <property type="component" value="Unassembled WGS sequence"/>
</dbReference>
<name>A0A235BPW9_UNCW3</name>
<dbReference type="AlphaFoldDB" id="A0A235BPW9"/>
<comment type="caution">
    <text evidence="5">The sequence shown here is derived from an EMBL/GenBank/DDBJ whole genome shotgun (WGS) entry which is preliminary data.</text>
</comment>
<dbReference type="Pfam" id="PF01784">
    <property type="entry name" value="DUF34_NIF3"/>
    <property type="match status" value="1"/>
</dbReference>
<evidence type="ECO:0000313" key="5">
    <source>
        <dbReference type="EMBL" id="OYD13767.1"/>
    </source>
</evidence>
<reference evidence="5 6" key="1">
    <citation type="submission" date="2017-07" db="EMBL/GenBank/DDBJ databases">
        <title>Recovery of genomes from metagenomes via a dereplication, aggregation, and scoring strategy.</title>
        <authorList>
            <person name="Sieber C.M."/>
            <person name="Probst A.J."/>
            <person name="Sharrar A."/>
            <person name="Thomas B.C."/>
            <person name="Hess M."/>
            <person name="Tringe S.G."/>
            <person name="Banfield J.F."/>
        </authorList>
    </citation>
    <scope>NUCLEOTIDE SEQUENCE [LARGE SCALE GENOMIC DNA]</scope>
    <source>
        <strain evidence="5">JGI_Cruoil_03_44_89</strain>
    </source>
</reference>